<accession>U5EPT4</accession>
<comment type="caution">
    <text evidence="2">The sequence shown here is derived from an EMBL/GenBank/DDBJ whole genome shotgun (WGS) entry which is preliminary data.</text>
</comment>
<feature type="compositionally biased region" description="Low complexity" evidence="1">
    <location>
        <begin position="98"/>
        <end position="118"/>
    </location>
</feature>
<keyword evidence="3" id="KW-1185">Reference proteome</keyword>
<feature type="compositionally biased region" description="Low complexity" evidence="1">
    <location>
        <begin position="7"/>
        <end position="19"/>
    </location>
</feature>
<evidence type="ECO:0000313" key="2">
    <source>
        <dbReference type="EMBL" id="GAD87089.1"/>
    </source>
</evidence>
<dbReference type="Proteomes" id="UP000017048">
    <property type="component" value="Unassembled WGS sequence"/>
</dbReference>
<dbReference type="OrthoDB" id="3623544at2"/>
<dbReference type="RefSeq" id="WP_019045694.1">
    <property type="nucleotide sequence ID" value="NZ_BAFO02000034.1"/>
</dbReference>
<feature type="compositionally biased region" description="Pro residues" evidence="1">
    <location>
        <begin position="244"/>
        <end position="263"/>
    </location>
</feature>
<dbReference type="GeneID" id="91515807"/>
<evidence type="ECO:0000256" key="1">
    <source>
        <dbReference type="SAM" id="MobiDB-lite"/>
    </source>
</evidence>
<dbReference type="AlphaFoldDB" id="U5EPT4"/>
<feature type="region of interest" description="Disordered" evidence="1">
    <location>
        <begin position="209"/>
        <end position="319"/>
    </location>
</feature>
<proteinExistence type="predicted"/>
<organism evidence="2 3">
    <name type="scientific">Nocardia asteroides NBRC 15531</name>
    <dbReference type="NCBI Taxonomy" id="1110697"/>
    <lineage>
        <taxon>Bacteria</taxon>
        <taxon>Bacillati</taxon>
        <taxon>Actinomycetota</taxon>
        <taxon>Actinomycetes</taxon>
        <taxon>Mycobacteriales</taxon>
        <taxon>Nocardiaceae</taxon>
        <taxon>Nocardia</taxon>
    </lineage>
</organism>
<feature type="compositionally biased region" description="Low complexity" evidence="1">
    <location>
        <begin position="220"/>
        <end position="243"/>
    </location>
</feature>
<evidence type="ECO:0000313" key="3">
    <source>
        <dbReference type="Proteomes" id="UP000017048"/>
    </source>
</evidence>
<gene>
    <name evidence="2" type="ORF">NCAST_34_02190</name>
</gene>
<name>U5EPT4_NOCAS</name>
<protein>
    <submittedName>
        <fullName evidence="2">Uncharacterized protein</fullName>
    </submittedName>
</protein>
<dbReference type="eggNOG" id="COG1846">
    <property type="taxonomic scope" value="Bacteria"/>
</dbReference>
<dbReference type="STRING" id="1824.SAMN05444423_104165"/>
<dbReference type="EMBL" id="BAFO02000034">
    <property type="protein sequence ID" value="GAD87089.1"/>
    <property type="molecule type" value="Genomic_DNA"/>
</dbReference>
<feature type="compositionally biased region" description="Low complexity" evidence="1">
    <location>
        <begin position="264"/>
        <end position="281"/>
    </location>
</feature>
<feature type="compositionally biased region" description="Low complexity" evidence="1">
    <location>
        <begin position="291"/>
        <end position="308"/>
    </location>
</feature>
<feature type="region of interest" description="Disordered" evidence="1">
    <location>
        <begin position="1"/>
        <end position="25"/>
    </location>
</feature>
<sequence length="382" mass="38793">MSKTKNAAVATETAAPAPEHGSRSGVVPVLRRDSIRALWAALRAHPDSTTAALADIAGIGLSTARRLLAQWETAGCAQSHTDPESPRAAKTWTQGTGAPATIEPDPAPAAPADTDPAEPATPEPVSPETAEPVASSPETPEPAPEPATVTAAEVPALHSAEARALWEALETHPASTTAELAQLAVIGTIPVRHLLTEWELAGAVWAATDPSKPRAGKRWTAGAKPEPAPAAPAVTEVADTAPAEPDPAPAEPATPEPVVPEPAAPAEQAAPADPAPDTTAEMAVGAPTGDEPATVAPEPPAAADNTATADEESTVERLPAGALRGQVEDFLHENPGKEFTPHQIGKALARSSGAVHNALVKLTDGGTARQTSTAPKKFTLAS</sequence>
<feature type="region of interest" description="Disordered" evidence="1">
    <location>
        <begin position="75"/>
        <end position="148"/>
    </location>
</feature>
<reference evidence="2 3" key="1">
    <citation type="journal article" date="2014" name="BMC Genomics">
        <title>Genome based analysis of type-I polyketide synthase and nonribosomal peptide synthetase gene clusters in seven strains of five representative Nocardia species.</title>
        <authorList>
            <person name="Komaki H."/>
            <person name="Ichikawa N."/>
            <person name="Hosoyama A."/>
            <person name="Takahashi-Nakaguchi A."/>
            <person name="Matsuzawa T."/>
            <person name="Suzuki K."/>
            <person name="Fujita N."/>
            <person name="Gonoi T."/>
        </authorList>
    </citation>
    <scope>NUCLEOTIDE SEQUENCE [LARGE SCALE GENOMIC DNA]</scope>
    <source>
        <strain evidence="2 3">NBRC 15531</strain>
    </source>
</reference>